<dbReference type="PANTHER" id="PTHR38098:SF1">
    <property type="entry name" value="LPS-ASSEMBLY LIPOPROTEIN LPTE"/>
    <property type="match status" value="1"/>
</dbReference>
<keyword evidence="1" id="KW-0732">Signal</keyword>
<dbReference type="GO" id="GO:1990351">
    <property type="term" value="C:transporter complex"/>
    <property type="evidence" value="ECO:0007669"/>
    <property type="project" value="TreeGrafter"/>
</dbReference>
<evidence type="ECO:0000256" key="8">
    <source>
        <dbReference type="SAM" id="Phobius"/>
    </source>
</evidence>
<dbReference type="Pfam" id="PF04390">
    <property type="entry name" value="LptE"/>
    <property type="match status" value="1"/>
</dbReference>
<feature type="transmembrane region" description="Helical" evidence="8">
    <location>
        <begin position="25"/>
        <end position="42"/>
    </location>
</feature>
<dbReference type="GO" id="GO:0009279">
    <property type="term" value="C:cell outer membrane"/>
    <property type="evidence" value="ECO:0007669"/>
    <property type="project" value="UniProtKB-UniRule"/>
</dbReference>
<proteinExistence type="inferred from homology"/>
<evidence type="ECO:0000313" key="9">
    <source>
        <dbReference type="EMBL" id="SBV35685.1"/>
    </source>
</evidence>
<gene>
    <name evidence="9" type="primary">rlpB</name>
    <name evidence="6" type="synonym">lptE</name>
    <name evidence="9" type="ORF">STPYR_10615</name>
</gene>
<dbReference type="HAMAP" id="MF_01186">
    <property type="entry name" value="LPS_assembly_LptE"/>
    <property type="match status" value="1"/>
</dbReference>
<keyword evidence="2 6" id="KW-0472">Membrane</keyword>
<evidence type="ECO:0000256" key="4">
    <source>
        <dbReference type="ARBA" id="ARBA00023237"/>
    </source>
</evidence>
<keyword evidence="8" id="KW-0812">Transmembrane</keyword>
<comment type="subunit">
    <text evidence="6">Component of the lipopolysaccharide transport and assembly complex. Interacts with LptD.</text>
</comment>
<evidence type="ECO:0000256" key="5">
    <source>
        <dbReference type="ARBA" id="ARBA00023288"/>
    </source>
</evidence>
<feature type="compositionally biased region" description="Acidic residues" evidence="7">
    <location>
        <begin position="206"/>
        <end position="223"/>
    </location>
</feature>
<name>A0A1Y5Q4J1_9GAMM</name>
<dbReference type="PANTHER" id="PTHR38098">
    <property type="entry name" value="LPS-ASSEMBLY LIPOPROTEIN LPTE"/>
    <property type="match status" value="1"/>
</dbReference>
<comment type="function">
    <text evidence="6">Together with LptD, is involved in the assembly of lipopolysaccharide (LPS) at the surface of the outer membrane. Required for the proper assembly of LptD. Binds LPS and may serve as the LPS recognition site at the outer membrane.</text>
</comment>
<organism evidence="9">
    <name type="scientific">uncultured Stenotrophomonas sp</name>
    <dbReference type="NCBI Taxonomy" id="165438"/>
    <lineage>
        <taxon>Bacteria</taxon>
        <taxon>Pseudomonadati</taxon>
        <taxon>Pseudomonadota</taxon>
        <taxon>Gammaproteobacteria</taxon>
        <taxon>Lysobacterales</taxon>
        <taxon>Lysobacteraceae</taxon>
        <taxon>Stenotrophomonas</taxon>
        <taxon>environmental samples</taxon>
    </lineage>
</organism>
<evidence type="ECO:0000256" key="3">
    <source>
        <dbReference type="ARBA" id="ARBA00023139"/>
    </source>
</evidence>
<keyword evidence="8" id="KW-1133">Transmembrane helix</keyword>
<dbReference type="GO" id="GO:0001530">
    <property type="term" value="F:lipopolysaccharide binding"/>
    <property type="evidence" value="ECO:0007669"/>
    <property type="project" value="TreeGrafter"/>
</dbReference>
<evidence type="ECO:0000256" key="7">
    <source>
        <dbReference type="SAM" id="MobiDB-lite"/>
    </source>
</evidence>
<dbReference type="AlphaFoldDB" id="A0A1Y5Q4J1"/>
<protein>
    <recommendedName>
        <fullName evidence="6">LPS-assembly lipoprotein LptE</fullName>
    </recommendedName>
</protein>
<dbReference type="EMBL" id="FLTS01000001">
    <property type="protein sequence ID" value="SBV35685.1"/>
    <property type="molecule type" value="Genomic_DNA"/>
</dbReference>
<dbReference type="GO" id="GO:0015920">
    <property type="term" value="P:lipopolysaccharide transport"/>
    <property type="evidence" value="ECO:0007669"/>
    <property type="project" value="TreeGrafter"/>
</dbReference>
<dbReference type="GO" id="GO:0043165">
    <property type="term" value="P:Gram-negative-bacterium-type cell outer membrane assembly"/>
    <property type="evidence" value="ECO:0007669"/>
    <property type="project" value="UniProtKB-UniRule"/>
</dbReference>
<keyword evidence="3" id="KW-0564">Palmitate</keyword>
<keyword evidence="4 6" id="KW-0998">Cell outer membrane</keyword>
<feature type="region of interest" description="Disordered" evidence="7">
    <location>
        <begin position="192"/>
        <end position="223"/>
    </location>
</feature>
<evidence type="ECO:0000256" key="1">
    <source>
        <dbReference type="ARBA" id="ARBA00022729"/>
    </source>
</evidence>
<evidence type="ECO:0000256" key="6">
    <source>
        <dbReference type="HAMAP-Rule" id="MF_01186"/>
    </source>
</evidence>
<reference evidence="9" key="1">
    <citation type="submission" date="2016-03" db="EMBL/GenBank/DDBJ databases">
        <authorList>
            <person name="Ploux O."/>
        </authorList>
    </citation>
    <scope>NUCLEOTIDE SEQUENCE</scope>
    <source>
        <strain evidence="9">UC10</strain>
    </source>
</reference>
<comment type="similarity">
    <text evidence="6">Belongs to the LptE lipoprotein family.</text>
</comment>
<keyword evidence="5 9" id="KW-0449">Lipoprotein</keyword>
<evidence type="ECO:0000256" key="2">
    <source>
        <dbReference type="ARBA" id="ARBA00023136"/>
    </source>
</evidence>
<dbReference type="Gene3D" id="3.30.160.150">
    <property type="entry name" value="Lipoprotein like domain"/>
    <property type="match status" value="1"/>
</dbReference>
<sequence length="223" mass="24034">MRNDAGRFLLPLPAGSARLASMTRYLIALFLAAGLAGCGFHLRNKLTLPDDVPAVKVESSVRYSELVKLLNRGLRTSGAVVVEADEALPGDGAATDVARLKIRSERWGDLPIAIDARGRAQEYSLRYAVIFTFLRPDGSVLVPEQAIEMSRDYVSQPTDATGTTTEREILADELRREMSASILRRIDSVARAEVQQGRSLDGAGTDADDDDAGGNDVDGNDAD</sequence>
<accession>A0A1Y5Q4J1</accession>
<dbReference type="InterPro" id="IPR007485">
    <property type="entry name" value="LPS_assembly_LptE"/>
</dbReference>